<evidence type="ECO:0000256" key="6">
    <source>
        <dbReference type="ARBA" id="ARBA00047984"/>
    </source>
</evidence>
<dbReference type="PROSITE" id="PS00039">
    <property type="entry name" value="DEAD_ATP_HELICASE"/>
    <property type="match status" value="1"/>
</dbReference>
<dbReference type="GO" id="GO:0016787">
    <property type="term" value="F:hydrolase activity"/>
    <property type="evidence" value="ECO:0007669"/>
    <property type="project" value="UniProtKB-KW"/>
</dbReference>
<accession>A0A0R3SXI9</accession>
<dbReference type="GO" id="GO:0003724">
    <property type="term" value="F:RNA helicase activity"/>
    <property type="evidence" value="ECO:0007669"/>
    <property type="project" value="UniProtKB-EC"/>
</dbReference>
<keyword evidence="4 8" id="KW-0347">Helicase</keyword>
<dbReference type="AlphaFoldDB" id="A0A0R3SXI9"/>
<dbReference type="PROSITE" id="PS51192">
    <property type="entry name" value="HELICASE_ATP_BIND_1"/>
    <property type="match status" value="1"/>
</dbReference>
<protein>
    <recommendedName>
        <fullName evidence="1">RNA helicase</fullName>
        <ecNumber evidence="1">3.6.4.13</ecNumber>
    </recommendedName>
</protein>
<dbReference type="Pfam" id="PF00270">
    <property type="entry name" value="DEAD"/>
    <property type="match status" value="1"/>
</dbReference>
<dbReference type="InterPro" id="IPR011545">
    <property type="entry name" value="DEAD/DEAH_box_helicase_dom"/>
</dbReference>
<name>A0A0R3SXI9_HYMDI</name>
<evidence type="ECO:0000256" key="8">
    <source>
        <dbReference type="RuleBase" id="RU000492"/>
    </source>
</evidence>
<comment type="similarity">
    <text evidence="8">Belongs to the DEAD box helicase family.</text>
</comment>
<dbReference type="OrthoDB" id="196131at2759"/>
<evidence type="ECO:0000259" key="9">
    <source>
        <dbReference type="PROSITE" id="PS51192"/>
    </source>
</evidence>
<dbReference type="WBParaSite" id="HDID_0001046601-mRNA-1">
    <property type="protein sequence ID" value="HDID_0001046601-mRNA-1"/>
    <property type="gene ID" value="HDID_0001046601"/>
</dbReference>
<dbReference type="STRING" id="6216.A0A0R3SXI9"/>
<evidence type="ECO:0000256" key="4">
    <source>
        <dbReference type="ARBA" id="ARBA00022806"/>
    </source>
</evidence>
<dbReference type="EMBL" id="UYSG01011701">
    <property type="protein sequence ID" value="VDL63376.1"/>
    <property type="molecule type" value="Genomic_DNA"/>
</dbReference>
<evidence type="ECO:0000313" key="13">
    <source>
        <dbReference type="WBParaSite" id="HDID_0001046601-mRNA-1"/>
    </source>
</evidence>
<gene>
    <name evidence="11" type="ORF">HDID_LOCUS10464</name>
</gene>
<evidence type="ECO:0000259" key="10">
    <source>
        <dbReference type="PROSITE" id="PS51195"/>
    </source>
</evidence>
<dbReference type="SMART" id="SM00487">
    <property type="entry name" value="DEXDc"/>
    <property type="match status" value="1"/>
</dbReference>
<evidence type="ECO:0000256" key="1">
    <source>
        <dbReference type="ARBA" id="ARBA00012552"/>
    </source>
</evidence>
<dbReference type="PANTHER" id="PTHR47958">
    <property type="entry name" value="ATP-DEPENDENT RNA HELICASE DBP3"/>
    <property type="match status" value="1"/>
</dbReference>
<reference evidence="13" key="1">
    <citation type="submission" date="2017-02" db="UniProtKB">
        <authorList>
            <consortium name="WormBaseParasite"/>
        </authorList>
    </citation>
    <scope>IDENTIFICATION</scope>
</reference>
<evidence type="ECO:0000256" key="5">
    <source>
        <dbReference type="ARBA" id="ARBA00022840"/>
    </source>
</evidence>
<dbReference type="InterPro" id="IPR014014">
    <property type="entry name" value="RNA_helicase_DEAD_Q_motif"/>
</dbReference>
<dbReference type="EC" id="3.6.4.13" evidence="1"/>
<dbReference type="InterPro" id="IPR001650">
    <property type="entry name" value="Helicase_C-like"/>
</dbReference>
<dbReference type="GO" id="GO:0003676">
    <property type="term" value="F:nucleic acid binding"/>
    <property type="evidence" value="ECO:0007669"/>
    <property type="project" value="InterPro"/>
</dbReference>
<proteinExistence type="inferred from homology"/>
<sequence length="380" mass="42766">MSGVFRSRARGRRESTGFGLSHIDWNREVLVKFKKNFYHECTAVKNRSPKEVEQFLEEANITVDGENVPKPVLTFEEAGFPRNVLEIMGENRWRIPTPIQSLGWPSALSGLNIVGIAQTGSGKTAAYLLPAVVHVKAQCVMERNDGPIALVLVTTRELAQQVESVARPFCLNCNLRVACLYGGASKLPQARELSFAPEIVIATPGRLLDFLESGRTNLRRTTYLVVDEADRMLDMGFEPPLRRIVSQIRPDRQTLMWSATWPKEVRSLAREFLGKFVQINVGSEDLHANHNIKQYVEIIGNLEKYNRLVELLKDFGGHKAIVFVETRKRAEGLGRRLRARGFNVAAMHGNKQQREREAILSGMVSFLFEVENSNILSGLP</sequence>
<keyword evidence="3 8" id="KW-0378">Hydrolase</keyword>
<evidence type="ECO:0000313" key="12">
    <source>
        <dbReference type="Proteomes" id="UP000274504"/>
    </source>
</evidence>
<dbReference type="Proteomes" id="UP000274504">
    <property type="component" value="Unassembled WGS sequence"/>
</dbReference>
<feature type="domain" description="DEAD-box RNA helicase Q" evidence="10">
    <location>
        <begin position="73"/>
        <end position="101"/>
    </location>
</feature>
<evidence type="ECO:0000313" key="11">
    <source>
        <dbReference type="EMBL" id="VDL63376.1"/>
    </source>
</evidence>
<dbReference type="InterPro" id="IPR000629">
    <property type="entry name" value="RNA-helicase_DEAD-box_CS"/>
</dbReference>
<evidence type="ECO:0000256" key="3">
    <source>
        <dbReference type="ARBA" id="ARBA00022801"/>
    </source>
</evidence>
<dbReference type="Gene3D" id="3.40.50.300">
    <property type="entry name" value="P-loop containing nucleotide triphosphate hydrolases"/>
    <property type="match status" value="2"/>
</dbReference>
<keyword evidence="5 8" id="KW-0067">ATP-binding</keyword>
<dbReference type="InterPro" id="IPR014001">
    <property type="entry name" value="Helicase_ATP-bd"/>
</dbReference>
<organism evidence="13">
    <name type="scientific">Hymenolepis diminuta</name>
    <name type="common">Rat tapeworm</name>
    <dbReference type="NCBI Taxonomy" id="6216"/>
    <lineage>
        <taxon>Eukaryota</taxon>
        <taxon>Metazoa</taxon>
        <taxon>Spiralia</taxon>
        <taxon>Lophotrochozoa</taxon>
        <taxon>Platyhelminthes</taxon>
        <taxon>Cestoda</taxon>
        <taxon>Eucestoda</taxon>
        <taxon>Cyclophyllidea</taxon>
        <taxon>Hymenolepididae</taxon>
        <taxon>Hymenolepis</taxon>
    </lineage>
</organism>
<dbReference type="PROSITE" id="PS51195">
    <property type="entry name" value="Q_MOTIF"/>
    <property type="match status" value="1"/>
</dbReference>
<dbReference type="GO" id="GO:0005524">
    <property type="term" value="F:ATP binding"/>
    <property type="evidence" value="ECO:0007669"/>
    <property type="project" value="UniProtKB-KW"/>
</dbReference>
<feature type="short sequence motif" description="Q motif" evidence="7">
    <location>
        <begin position="73"/>
        <end position="101"/>
    </location>
</feature>
<keyword evidence="2 8" id="KW-0547">Nucleotide-binding</keyword>
<comment type="catalytic activity">
    <reaction evidence="6">
        <text>ATP + H2O = ADP + phosphate + H(+)</text>
        <dbReference type="Rhea" id="RHEA:13065"/>
        <dbReference type="ChEBI" id="CHEBI:15377"/>
        <dbReference type="ChEBI" id="CHEBI:15378"/>
        <dbReference type="ChEBI" id="CHEBI:30616"/>
        <dbReference type="ChEBI" id="CHEBI:43474"/>
        <dbReference type="ChEBI" id="CHEBI:456216"/>
        <dbReference type="EC" id="3.6.4.13"/>
    </reaction>
</comment>
<evidence type="ECO:0000256" key="7">
    <source>
        <dbReference type="PROSITE-ProRule" id="PRU00552"/>
    </source>
</evidence>
<evidence type="ECO:0000256" key="2">
    <source>
        <dbReference type="ARBA" id="ARBA00022741"/>
    </source>
</evidence>
<dbReference type="FunFam" id="3.40.50.300:FF:000079">
    <property type="entry name" value="probable ATP-dependent RNA helicase DDX17"/>
    <property type="match status" value="1"/>
</dbReference>
<feature type="domain" description="Helicase ATP-binding" evidence="9">
    <location>
        <begin position="104"/>
        <end position="279"/>
    </location>
</feature>
<reference evidence="11 12" key="2">
    <citation type="submission" date="2018-11" db="EMBL/GenBank/DDBJ databases">
        <authorList>
            <consortium name="Pathogen Informatics"/>
        </authorList>
    </citation>
    <scope>NUCLEOTIDE SEQUENCE [LARGE SCALE GENOMIC DNA]</scope>
</reference>
<dbReference type="SUPFAM" id="SSF52540">
    <property type="entry name" value="P-loop containing nucleoside triphosphate hydrolases"/>
    <property type="match status" value="2"/>
</dbReference>
<dbReference type="InterPro" id="IPR027417">
    <property type="entry name" value="P-loop_NTPase"/>
</dbReference>
<dbReference type="Pfam" id="PF00271">
    <property type="entry name" value="Helicase_C"/>
    <property type="match status" value="1"/>
</dbReference>